<dbReference type="EMBL" id="FNEM01000008">
    <property type="protein sequence ID" value="SDJ41582.1"/>
    <property type="molecule type" value="Genomic_DNA"/>
</dbReference>
<evidence type="ECO:0000313" key="3">
    <source>
        <dbReference type="Proteomes" id="UP000199527"/>
    </source>
</evidence>
<evidence type="ECO:0008006" key="4">
    <source>
        <dbReference type="Google" id="ProtNLM"/>
    </source>
</evidence>
<dbReference type="AlphaFoldDB" id="A0A1G8TJ32"/>
<name>A0A1G8TJ32_9GAMM</name>
<dbReference type="Proteomes" id="UP000199527">
    <property type="component" value="Unassembled WGS sequence"/>
</dbReference>
<dbReference type="Pfam" id="PF04298">
    <property type="entry name" value="Zn_peptidase_2"/>
    <property type="match status" value="1"/>
</dbReference>
<reference evidence="3" key="1">
    <citation type="submission" date="2016-10" db="EMBL/GenBank/DDBJ databases">
        <authorList>
            <person name="Varghese N."/>
            <person name="Submissions S."/>
        </authorList>
    </citation>
    <scope>NUCLEOTIDE SEQUENCE [LARGE SCALE GENOMIC DNA]</scope>
    <source>
        <strain evidence="3">DSM 23317</strain>
    </source>
</reference>
<keyword evidence="1" id="KW-1133">Transmembrane helix</keyword>
<dbReference type="RefSeq" id="WP_090365247.1">
    <property type="nucleotide sequence ID" value="NZ_FNEM01000008.1"/>
</dbReference>
<sequence>MVWIIILLIITLCVFLPGMWVKHVMEKYEQPADRYRKQGSGGELARHLLDSYGLDDVQVEETSDGDHYDPAAKAVRLTPKNYSGYSLTAVTVAAHEVGHAIQDSRGESLFLARQNLVKAAMVGERLAGIMLVAAPLILLLTRLPQAGALTIAIGIVSMALSTLVHLITLPVEFDASYGKALPLLKKGEYLHDGDLKHAEKILKAAALTYVAASLTSLLNLGRWIAVLRR</sequence>
<keyword evidence="1" id="KW-0812">Transmembrane</keyword>
<gene>
    <name evidence="2" type="ORF">SAMN04488540_1083</name>
</gene>
<feature type="transmembrane region" description="Helical" evidence="1">
    <location>
        <begin position="206"/>
        <end position="225"/>
    </location>
</feature>
<dbReference type="OrthoDB" id="9805386at2"/>
<protein>
    <recommendedName>
        <fullName evidence="4">Zinc metallopeptidase</fullName>
    </recommendedName>
</protein>
<organism evidence="2 3">
    <name type="scientific">Ferrimonas sediminum</name>
    <dbReference type="NCBI Taxonomy" id="718193"/>
    <lineage>
        <taxon>Bacteria</taxon>
        <taxon>Pseudomonadati</taxon>
        <taxon>Pseudomonadota</taxon>
        <taxon>Gammaproteobacteria</taxon>
        <taxon>Alteromonadales</taxon>
        <taxon>Ferrimonadaceae</taxon>
        <taxon>Ferrimonas</taxon>
    </lineage>
</organism>
<feature type="transmembrane region" description="Helical" evidence="1">
    <location>
        <begin position="122"/>
        <end position="140"/>
    </location>
</feature>
<dbReference type="PANTHER" id="PTHR36434">
    <property type="entry name" value="MEMBRANE PROTEASE YUGP-RELATED"/>
    <property type="match status" value="1"/>
</dbReference>
<feature type="transmembrane region" description="Helical" evidence="1">
    <location>
        <begin position="6"/>
        <end position="25"/>
    </location>
</feature>
<keyword evidence="3" id="KW-1185">Reference proteome</keyword>
<feature type="transmembrane region" description="Helical" evidence="1">
    <location>
        <begin position="146"/>
        <end position="169"/>
    </location>
</feature>
<dbReference type="InterPro" id="IPR007395">
    <property type="entry name" value="Zn_peptidase_2"/>
</dbReference>
<keyword evidence="1" id="KW-0472">Membrane</keyword>
<proteinExistence type="predicted"/>
<evidence type="ECO:0000256" key="1">
    <source>
        <dbReference type="SAM" id="Phobius"/>
    </source>
</evidence>
<dbReference type="PANTHER" id="PTHR36434:SF1">
    <property type="entry name" value="MEMBRANE PROTEASE YUGP-RELATED"/>
    <property type="match status" value="1"/>
</dbReference>
<accession>A0A1G8TJ32</accession>
<evidence type="ECO:0000313" key="2">
    <source>
        <dbReference type="EMBL" id="SDJ41582.1"/>
    </source>
</evidence>